<evidence type="ECO:0000259" key="7">
    <source>
        <dbReference type="PROSITE" id="PS51737"/>
    </source>
</evidence>
<feature type="active site" description="O-(5'-phospho-DNA)-serine intermediate" evidence="4 5">
    <location>
        <position position="11"/>
    </location>
</feature>
<dbReference type="InterPro" id="IPR011109">
    <property type="entry name" value="DNA_bind_recombinase_dom"/>
</dbReference>
<accession>A0A150XL43</accession>
<dbReference type="SUPFAM" id="SSF53041">
    <property type="entry name" value="Resolvase-like"/>
    <property type="match status" value="1"/>
</dbReference>
<dbReference type="EMBL" id="LRPB01000049">
    <property type="protein sequence ID" value="KYG79342.1"/>
    <property type="molecule type" value="Genomic_DNA"/>
</dbReference>
<protein>
    <submittedName>
        <fullName evidence="8">Resolvase</fullName>
    </submittedName>
</protein>
<dbReference type="PROSITE" id="PS00397">
    <property type="entry name" value="RECOMBINASES_1"/>
    <property type="match status" value="1"/>
</dbReference>
<dbReference type="GO" id="GO:0000150">
    <property type="term" value="F:DNA strand exchange activity"/>
    <property type="evidence" value="ECO:0007669"/>
    <property type="project" value="InterPro"/>
</dbReference>
<name>A0A150XL43_9BACT</name>
<dbReference type="STRING" id="1914963.AWW67_13285"/>
<evidence type="ECO:0000256" key="3">
    <source>
        <dbReference type="ARBA" id="ARBA00023172"/>
    </source>
</evidence>
<evidence type="ECO:0000313" key="9">
    <source>
        <dbReference type="Proteomes" id="UP000075663"/>
    </source>
</evidence>
<dbReference type="InterPro" id="IPR006119">
    <property type="entry name" value="Resolv_N"/>
</dbReference>
<sequence>MKIADLYIRVSTDEQAEKGYSQRNQEEMLLKYCGIHNIQVRNLIFEDHSAKTFERPEWKKLLINLRTAKAKHSKANLILFTKWDRFSRNAGDAYQMIGVLRKLGVEPQAIEQPLDLAIPENKMMLAFYLAAPEVENDRRALNTYFGMRRARKEGRYMGVAPVGYKNTRDKVGNKIIAFDQPQASVLIWAFEELAKDRFAADEIRKMANQKGLRCSKSNFWTVIRNPVYCGKIKVEQYKDEEAHLVEGQHEALISEQLFYTVQQVLNDRKKKLRTGAKITSDEMLPLRGFLKCPKCDRMLTGSASRSRLKRYYYYYHCISSCGIRYKAAEANALFEKELGKFRLKDGMEEVYRKLVKEVYLDATSNHRESKKKAIGEIERLNQKLTKTRNLLIADVIDSDDFQAVKTDCQEKIRRLEATVIASNEQRPNINATLDKALSSLSNLDMLYTNAPVKEKRIIIGSIWPENLTYDGKCYRTHRVNTVASYIYTVNQEVIKKKSRAKSSFARQFGVVAGTGLEPVTFGL</sequence>
<dbReference type="InterPro" id="IPR006118">
    <property type="entry name" value="Recombinase_CS"/>
</dbReference>
<dbReference type="Pfam" id="PF07508">
    <property type="entry name" value="Recombinase"/>
    <property type="match status" value="1"/>
</dbReference>
<dbReference type="InterPro" id="IPR050639">
    <property type="entry name" value="SSR_resolvase"/>
</dbReference>
<dbReference type="PROSITE" id="PS51737">
    <property type="entry name" value="RECOMBINASE_DNA_BIND"/>
    <property type="match status" value="1"/>
</dbReference>
<dbReference type="CDD" id="cd00338">
    <property type="entry name" value="Ser_Recombinase"/>
    <property type="match status" value="1"/>
</dbReference>
<dbReference type="PROSITE" id="PS51736">
    <property type="entry name" value="RECOMBINASES_3"/>
    <property type="match status" value="1"/>
</dbReference>
<dbReference type="GO" id="GO:0015074">
    <property type="term" value="P:DNA integration"/>
    <property type="evidence" value="ECO:0007669"/>
    <property type="project" value="UniProtKB-KW"/>
</dbReference>
<keyword evidence="1" id="KW-0229">DNA integration</keyword>
<reference evidence="8 9" key="1">
    <citation type="submission" date="2016-01" db="EMBL/GenBank/DDBJ databases">
        <title>Genome sequencing of Roseivirga seohaensis SW-152.</title>
        <authorList>
            <person name="Selvaratnam C."/>
            <person name="Thevarajoo S."/>
            <person name="Goh K.M."/>
            <person name="Ee R."/>
            <person name="Chan K.-G."/>
            <person name="Chong C.S."/>
        </authorList>
    </citation>
    <scope>NUCLEOTIDE SEQUENCE [LARGE SCALE GENOMIC DNA]</scope>
    <source>
        <strain evidence="8 9">SW-152</strain>
    </source>
</reference>
<keyword evidence="2" id="KW-0238">DNA-binding</keyword>
<organism evidence="8 9">
    <name type="scientific">Roseivirga seohaensis</name>
    <dbReference type="NCBI Taxonomy" id="1914963"/>
    <lineage>
        <taxon>Bacteria</taxon>
        <taxon>Pseudomonadati</taxon>
        <taxon>Bacteroidota</taxon>
        <taxon>Cytophagia</taxon>
        <taxon>Cytophagales</taxon>
        <taxon>Roseivirgaceae</taxon>
        <taxon>Roseivirga</taxon>
    </lineage>
</organism>
<evidence type="ECO:0000256" key="1">
    <source>
        <dbReference type="ARBA" id="ARBA00022908"/>
    </source>
</evidence>
<keyword evidence="3" id="KW-0233">DNA recombination</keyword>
<dbReference type="AlphaFoldDB" id="A0A150XL43"/>
<evidence type="ECO:0000313" key="8">
    <source>
        <dbReference type="EMBL" id="KYG79342.1"/>
    </source>
</evidence>
<gene>
    <name evidence="8" type="ORF">AWW67_13285</name>
</gene>
<dbReference type="PANTHER" id="PTHR30461:SF23">
    <property type="entry name" value="DNA RECOMBINASE-RELATED"/>
    <property type="match status" value="1"/>
</dbReference>
<dbReference type="RefSeq" id="WP_062303470.1">
    <property type="nucleotide sequence ID" value="NZ_LRPB01000049.1"/>
</dbReference>
<dbReference type="Gene3D" id="3.40.50.1390">
    <property type="entry name" value="Resolvase, N-terminal catalytic domain"/>
    <property type="match status" value="1"/>
</dbReference>
<dbReference type="SMART" id="SM00857">
    <property type="entry name" value="Resolvase"/>
    <property type="match status" value="1"/>
</dbReference>
<evidence type="ECO:0000256" key="4">
    <source>
        <dbReference type="PIRSR" id="PIRSR606118-50"/>
    </source>
</evidence>
<dbReference type="InterPro" id="IPR036162">
    <property type="entry name" value="Resolvase-like_N_sf"/>
</dbReference>
<dbReference type="Pfam" id="PF00239">
    <property type="entry name" value="Resolvase"/>
    <property type="match status" value="1"/>
</dbReference>
<dbReference type="InterPro" id="IPR038109">
    <property type="entry name" value="DNA_bind_recomb_sf"/>
</dbReference>
<evidence type="ECO:0000256" key="5">
    <source>
        <dbReference type="PROSITE-ProRule" id="PRU10137"/>
    </source>
</evidence>
<dbReference type="Gene3D" id="3.90.1750.20">
    <property type="entry name" value="Putative Large Serine Recombinase, Chain B, Domain 2"/>
    <property type="match status" value="1"/>
</dbReference>
<feature type="domain" description="Resolvase/invertase-type recombinase catalytic" evidence="6">
    <location>
        <begin position="3"/>
        <end position="154"/>
    </location>
</feature>
<evidence type="ECO:0000256" key="2">
    <source>
        <dbReference type="ARBA" id="ARBA00023125"/>
    </source>
</evidence>
<evidence type="ECO:0000259" key="6">
    <source>
        <dbReference type="PROSITE" id="PS51736"/>
    </source>
</evidence>
<proteinExistence type="predicted"/>
<feature type="domain" description="Recombinase" evidence="7">
    <location>
        <begin position="161"/>
        <end position="271"/>
    </location>
</feature>
<dbReference type="PANTHER" id="PTHR30461">
    <property type="entry name" value="DNA-INVERTASE FROM LAMBDOID PROPHAGE"/>
    <property type="match status" value="1"/>
</dbReference>
<dbReference type="Proteomes" id="UP000075663">
    <property type="component" value="Unassembled WGS sequence"/>
</dbReference>
<dbReference type="GO" id="GO:0003677">
    <property type="term" value="F:DNA binding"/>
    <property type="evidence" value="ECO:0007669"/>
    <property type="project" value="UniProtKB-KW"/>
</dbReference>
<comment type="caution">
    <text evidence="8">The sequence shown here is derived from an EMBL/GenBank/DDBJ whole genome shotgun (WGS) entry which is preliminary data.</text>
</comment>